<protein>
    <recommendedName>
        <fullName evidence="4">DUF2244 domain-containing protein</fullName>
    </recommendedName>
</protein>
<dbReference type="OrthoDB" id="9808190at2"/>
<dbReference type="STRING" id="1353537.TP2_07710"/>
<sequence length="178" mass="20126">MPYRWTDAKGHPVPPPASGEAQAADQLHLWPYRSLPRKGFVFFIVATVAMISLPLFAVLGRVELWWLLPFIALAVAGVWWAISHSYRTGEVLEVLSFRGPELHLIRHDPGKPPRDWEANPHWVRVELHKAGGPVPDYLTLRGGTREVEIGAFLTPEERRQLHRELQARLDVARAPAVS</sequence>
<gene>
    <name evidence="2" type="ORF">TP2_07710</name>
</gene>
<evidence type="ECO:0000313" key="2">
    <source>
        <dbReference type="EMBL" id="KEO52818.1"/>
    </source>
</evidence>
<accession>A0A074JB60</accession>
<dbReference type="eggNOG" id="COG5488">
    <property type="taxonomic scope" value="Bacteria"/>
</dbReference>
<feature type="transmembrane region" description="Helical" evidence="1">
    <location>
        <begin position="40"/>
        <end position="58"/>
    </location>
</feature>
<keyword evidence="1" id="KW-1133">Transmembrane helix</keyword>
<evidence type="ECO:0008006" key="4">
    <source>
        <dbReference type="Google" id="ProtNLM"/>
    </source>
</evidence>
<name>A0A074JB60_9RHOB</name>
<dbReference type="RefSeq" id="WP_038077059.1">
    <property type="nucleotide sequence ID" value="NZ_AUND01000023.1"/>
</dbReference>
<dbReference type="AlphaFoldDB" id="A0A074JB60"/>
<dbReference type="Pfam" id="PF10003">
    <property type="entry name" value="DUF2244"/>
    <property type="match status" value="1"/>
</dbReference>
<keyword evidence="1" id="KW-0812">Transmembrane</keyword>
<keyword evidence="3" id="KW-1185">Reference proteome</keyword>
<dbReference type="EMBL" id="AUND01000023">
    <property type="protein sequence ID" value="KEO52818.1"/>
    <property type="molecule type" value="Genomic_DNA"/>
</dbReference>
<feature type="transmembrane region" description="Helical" evidence="1">
    <location>
        <begin position="64"/>
        <end position="82"/>
    </location>
</feature>
<dbReference type="Proteomes" id="UP000027432">
    <property type="component" value="Unassembled WGS sequence"/>
</dbReference>
<evidence type="ECO:0000313" key="3">
    <source>
        <dbReference type="Proteomes" id="UP000027432"/>
    </source>
</evidence>
<proteinExistence type="predicted"/>
<comment type="caution">
    <text evidence="2">The sequence shown here is derived from an EMBL/GenBank/DDBJ whole genome shotgun (WGS) entry which is preliminary data.</text>
</comment>
<keyword evidence="1" id="KW-0472">Membrane</keyword>
<organism evidence="2 3">
    <name type="scientific">Thioclava pacifica DSM 10166</name>
    <dbReference type="NCBI Taxonomy" id="1353537"/>
    <lineage>
        <taxon>Bacteria</taxon>
        <taxon>Pseudomonadati</taxon>
        <taxon>Pseudomonadota</taxon>
        <taxon>Alphaproteobacteria</taxon>
        <taxon>Rhodobacterales</taxon>
        <taxon>Paracoccaceae</taxon>
        <taxon>Thioclava</taxon>
    </lineage>
</organism>
<reference evidence="2 3" key="1">
    <citation type="submission" date="2013-07" db="EMBL/GenBank/DDBJ databases">
        <title>Thioclava pacifica DSM 10166 Genome Sequencing.</title>
        <authorList>
            <person name="Lai Q."/>
            <person name="Shao Z."/>
        </authorList>
    </citation>
    <scope>NUCLEOTIDE SEQUENCE [LARGE SCALE GENOMIC DNA]</scope>
    <source>
        <strain evidence="2 3">DSM 10166</strain>
    </source>
</reference>
<dbReference type="InterPro" id="IPR019253">
    <property type="entry name" value="DUF2244_TM"/>
</dbReference>
<evidence type="ECO:0000256" key="1">
    <source>
        <dbReference type="SAM" id="Phobius"/>
    </source>
</evidence>